<gene>
    <name evidence="1" type="ORF">X798_01564</name>
</gene>
<sequence>MEKAEEIAAILQELVGSKGALSLQMALRETVGGWSETFRMALRETVGGCQRLSEWHYARQLAYGQKTHIELMGKLRKTRNSSCED</sequence>
<evidence type="ECO:0000313" key="1">
    <source>
        <dbReference type="EMBL" id="OZC11701.1"/>
    </source>
</evidence>
<dbReference type="EMBL" id="KZ269980">
    <property type="protein sequence ID" value="OZC11701.1"/>
    <property type="molecule type" value="Genomic_DNA"/>
</dbReference>
<reference evidence="1 2" key="1">
    <citation type="submission" date="2015-12" db="EMBL/GenBank/DDBJ databases">
        <title>Draft genome of the nematode, Onchocerca flexuosa.</title>
        <authorList>
            <person name="Mitreva M."/>
        </authorList>
    </citation>
    <scope>NUCLEOTIDE SEQUENCE [LARGE SCALE GENOMIC DNA]</scope>
    <source>
        <strain evidence="1">Red Deer</strain>
    </source>
</reference>
<protein>
    <submittedName>
        <fullName evidence="1">Uncharacterized protein</fullName>
    </submittedName>
</protein>
<keyword evidence="2" id="KW-1185">Reference proteome</keyword>
<accession>A0A238C2K9</accession>
<proteinExistence type="predicted"/>
<dbReference type="Proteomes" id="UP000242913">
    <property type="component" value="Unassembled WGS sequence"/>
</dbReference>
<dbReference type="AlphaFoldDB" id="A0A238C2K9"/>
<name>A0A238C2K9_9BILA</name>
<organism evidence="1 2">
    <name type="scientific">Onchocerca flexuosa</name>
    <dbReference type="NCBI Taxonomy" id="387005"/>
    <lineage>
        <taxon>Eukaryota</taxon>
        <taxon>Metazoa</taxon>
        <taxon>Ecdysozoa</taxon>
        <taxon>Nematoda</taxon>
        <taxon>Chromadorea</taxon>
        <taxon>Rhabditida</taxon>
        <taxon>Spirurina</taxon>
        <taxon>Spiruromorpha</taxon>
        <taxon>Filarioidea</taxon>
        <taxon>Onchocercidae</taxon>
        <taxon>Onchocerca</taxon>
    </lineage>
</organism>
<evidence type="ECO:0000313" key="2">
    <source>
        <dbReference type="Proteomes" id="UP000242913"/>
    </source>
</evidence>